<evidence type="ECO:0000256" key="6">
    <source>
        <dbReference type="ARBA" id="ARBA00048348"/>
    </source>
</evidence>
<reference evidence="10" key="1">
    <citation type="submission" date="2022-07" db="EMBL/GenBank/DDBJ databases">
        <title>Phylogenomic reconstructions and comparative analyses of Kickxellomycotina fungi.</title>
        <authorList>
            <person name="Reynolds N.K."/>
            <person name="Stajich J.E."/>
            <person name="Barry K."/>
            <person name="Grigoriev I.V."/>
            <person name="Crous P."/>
            <person name="Smith M.E."/>
        </authorList>
    </citation>
    <scope>NUCLEOTIDE SEQUENCE</scope>
    <source>
        <strain evidence="10">RSA 1196</strain>
    </source>
</reference>
<keyword evidence="5 8" id="KW-0456">Lyase</keyword>
<dbReference type="OrthoDB" id="10248475at2759"/>
<dbReference type="Pfam" id="PF00484">
    <property type="entry name" value="Pro_CA"/>
    <property type="match status" value="1"/>
</dbReference>
<feature type="binding site" evidence="7">
    <location>
        <position position="128"/>
    </location>
    <ligand>
        <name>Zn(2+)</name>
        <dbReference type="ChEBI" id="CHEBI:29105"/>
    </ligand>
</feature>
<dbReference type="EC" id="4.2.1.1" evidence="2 8"/>
<keyword evidence="9" id="KW-0732">Signal</keyword>
<gene>
    <name evidence="10" type="ORF">IWQ62_002627</name>
</gene>
<evidence type="ECO:0000256" key="2">
    <source>
        <dbReference type="ARBA" id="ARBA00012925"/>
    </source>
</evidence>
<dbReference type="InterPro" id="IPR001765">
    <property type="entry name" value="Carbonic_anhydrase"/>
</dbReference>
<evidence type="ECO:0000256" key="1">
    <source>
        <dbReference type="ARBA" id="ARBA00006217"/>
    </source>
</evidence>
<dbReference type="InterPro" id="IPR036874">
    <property type="entry name" value="Carbonic_anhydrase_sf"/>
</dbReference>
<evidence type="ECO:0000256" key="9">
    <source>
        <dbReference type="SAM" id="SignalP"/>
    </source>
</evidence>
<evidence type="ECO:0000256" key="4">
    <source>
        <dbReference type="ARBA" id="ARBA00022833"/>
    </source>
</evidence>
<feature type="signal peptide" evidence="9">
    <location>
        <begin position="1"/>
        <end position="23"/>
    </location>
</feature>
<organism evidence="10 11">
    <name type="scientific">Dispira parvispora</name>
    <dbReference type="NCBI Taxonomy" id="1520584"/>
    <lineage>
        <taxon>Eukaryota</taxon>
        <taxon>Fungi</taxon>
        <taxon>Fungi incertae sedis</taxon>
        <taxon>Zoopagomycota</taxon>
        <taxon>Kickxellomycotina</taxon>
        <taxon>Dimargaritomycetes</taxon>
        <taxon>Dimargaritales</taxon>
        <taxon>Dimargaritaceae</taxon>
        <taxon>Dispira</taxon>
    </lineage>
</organism>
<evidence type="ECO:0000256" key="3">
    <source>
        <dbReference type="ARBA" id="ARBA00022723"/>
    </source>
</evidence>
<protein>
    <recommendedName>
        <fullName evidence="2 8">Carbonic anhydrase</fullName>
        <ecNumber evidence="2 8">4.2.1.1</ecNumber>
    </recommendedName>
    <alternativeName>
        <fullName evidence="8">Carbonate dehydratase</fullName>
    </alternativeName>
</protein>
<name>A0A9W8E7A3_9FUNG</name>
<dbReference type="SUPFAM" id="SSF53056">
    <property type="entry name" value="beta-carbonic anhydrase, cab"/>
    <property type="match status" value="1"/>
</dbReference>
<evidence type="ECO:0000256" key="7">
    <source>
        <dbReference type="PIRSR" id="PIRSR601765-1"/>
    </source>
</evidence>
<dbReference type="AlphaFoldDB" id="A0A9W8E7A3"/>
<keyword evidence="4 7" id="KW-0862">Zinc</keyword>
<keyword evidence="3 7" id="KW-0479">Metal-binding</keyword>
<feature type="binding site" evidence="7">
    <location>
        <position position="131"/>
    </location>
    <ligand>
        <name>Zn(2+)</name>
        <dbReference type="ChEBI" id="CHEBI:29105"/>
    </ligand>
</feature>
<accession>A0A9W8E7A3</accession>
<dbReference type="PANTHER" id="PTHR11002">
    <property type="entry name" value="CARBONIC ANHYDRASE"/>
    <property type="match status" value="1"/>
</dbReference>
<evidence type="ECO:0000256" key="8">
    <source>
        <dbReference type="RuleBase" id="RU003956"/>
    </source>
</evidence>
<proteinExistence type="inferred from homology"/>
<comment type="cofactor">
    <cofactor evidence="7">
        <name>Zn(2+)</name>
        <dbReference type="ChEBI" id="CHEBI:29105"/>
    </cofactor>
    <text evidence="7">Binds 1 zinc ion per subunit.</text>
</comment>
<feature type="binding site" evidence="7">
    <location>
        <position position="74"/>
    </location>
    <ligand>
        <name>Zn(2+)</name>
        <dbReference type="ChEBI" id="CHEBI:29105"/>
    </ligand>
</feature>
<evidence type="ECO:0000313" key="10">
    <source>
        <dbReference type="EMBL" id="KAJ1965590.1"/>
    </source>
</evidence>
<feature type="binding site" evidence="7">
    <location>
        <position position="72"/>
    </location>
    <ligand>
        <name>Zn(2+)</name>
        <dbReference type="ChEBI" id="CHEBI:29105"/>
    </ligand>
</feature>
<dbReference type="SMART" id="SM00947">
    <property type="entry name" value="Pro_CA"/>
    <property type="match status" value="1"/>
</dbReference>
<keyword evidence="11" id="KW-1185">Reference proteome</keyword>
<comment type="function">
    <text evidence="8">Reversible hydration of carbon dioxide.</text>
</comment>
<dbReference type="Proteomes" id="UP001150925">
    <property type="component" value="Unassembled WGS sequence"/>
</dbReference>
<comment type="catalytic activity">
    <reaction evidence="6 8">
        <text>hydrogencarbonate + H(+) = CO2 + H2O</text>
        <dbReference type="Rhea" id="RHEA:10748"/>
        <dbReference type="ChEBI" id="CHEBI:15377"/>
        <dbReference type="ChEBI" id="CHEBI:15378"/>
        <dbReference type="ChEBI" id="CHEBI:16526"/>
        <dbReference type="ChEBI" id="CHEBI:17544"/>
        <dbReference type="EC" id="4.2.1.1"/>
    </reaction>
</comment>
<dbReference type="GO" id="GO:0008270">
    <property type="term" value="F:zinc ion binding"/>
    <property type="evidence" value="ECO:0007669"/>
    <property type="project" value="UniProtKB-UniRule"/>
</dbReference>
<sequence length="229" mass="25832">MVKRNLVLSLAYLVSVWCTLSLGQLQDQSGEMDMANEFLERNEVFAENVAEHVQLANVIESTQDPKVALIGCIDSRVIPEYTIRATFGEVVTYRNVGNIVRKDQLDVKAFIQFALSQPNLKTIIVAGHTDCGGMKGIMRDSNGALGKYLEPVKDLYTSRKEYLDDIPKKDALRMLSVLNVRRSVNNLRVSPEVMAHEGNVKIHGWVFDLTTRKYTDVTKPSSFSRRPRL</sequence>
<dbReference type="PANTHER" id="PTHR11002:SF76">
    <property type="entry name" value="CARBONIC ANHYDRASE"/>
    <property type="match status" value="1"/>
</dbReference>
<evidence type="ECO:0000313" key="11">
    <source>
        <dbReference type="Proteomes" id="UP001150925"/>
    </source>
</evidence>
<dbReference type="Gene3D" id="3.40.1050.10">
    <property type="entry name" value="Carbonic anhydrase"/>
    <property type="match status" value="1"/>
</dbReference>
<comment type="similarity">
    <text evidence="1 8">Belongs to the beta-class carbonic anhydrase family.</text>
</comment>
<dbReference type="GO" id="GO:0004089">
    <property type="term" value="F:carbonate dehydratase activity"/>
    <property type="evidence" value="ECO:0007669"/>
    <property type="project" value="UniProtKB-UniRule"/>
</dbReference>
<evidence type="ECO:0000256" key="5">
    <source>
        <dbReference type="ARBA" id="ARBA00023239"/>
    </source>
</evidence>
<dbReference type="EMBL" id="JANBPY010000584">
    <property type="protein sequence ID" value="KAJ1965590.1"/>
    <property type="molecule type" value="Genomic_DNA"/>
</dbReference>
<feature type="chain" id="PRO_5040970208" description="Carbonic anhydrase" evidence="9">
    <location>
        <begin position="24"/>
        <end position="229"/>
    </location>
</feature>
<comment type="caution">
    <text evidence="10">The sequence shown here is derived from an EMBL/GenBank/DDBJ whole genome shotgun (WGS) entry which is preliminary data.</text>
</comment>